<dbReference type="CDD" id="cd14016">
    <property type="entry name" value="STKc_CK1"/>
    <property type="match status" value="1"/>
</dbReference>
<dbReference type="InterPro" id="IPR017441">
    <property type="entry name" value="Protein_kinase_ATP_BS"/>
</dbReference>
<organism evidence="8 9">
    <name type="scientific">Trypanosoma conorhini</name>
    <dbReference type="NCBI Taxonomy" id="83891"/>
    <lineage>
        <taxon>Eukaryota</taxon>
        <taxon>Discoba</taxon>
        <taxon>Euglenozoa</taxon>
        <taxon>Kinetoplastea</taxon>
        <taxon>Metakinetoplastina</taxon>
        <taxon>Trypanosomatida</taxon>
        <taxon>Trypanosomatidae</taxon>
        <taxon>Trypanosoma</taxon>
    </lineage>
</organism>
<evidence type="ECO:0000256" key="1">
    <source>
        <dbReference type="ARBA" id="ARBA00012513"/>
    </source>
</evidence>
<dbReference type="PROSITE" id="PS00107">
    <property type="entry name" value="PROTEIN_KINASE_ATP"/>
    <property type="match status" value="1"/>
</dbReference>
<dbReference type="InterPro" id="IPR011009">
    <property type="entry name" value="Kinase-like_dom_sf"/>
</dbReference>
<keyword evidence="2 4" id="KW-0547">Nucleotide-binding</keyword>
<dbReference type="RefSeq" id="XP_029230591.1">
    <property type="nucleotide sequence ID" value="XM_029369346.1"/>
</dbReference>
<dbReference type="GeneID" id="40316031"/>
<sequence length="397" mass="45138">MQEAASSTGEQCSTKQSLARRVRQLKIADGRFVLLHRIGGGAFGELFQGLDTRTNLQVAIKFERRKAVYPQLSYESKVYRVLHHGTSDPVGIPRVYYYSLESDYGVLVMDLCGPSLEDLFNYCGRRFSVKTVCMLADQILQRIQFLHEKGFVHRDIKPENFVFGNGTKGHVLYLIDFGLSKVYWNTRKQTHIPFCEGKPLTGTARYCSTWTHRGYEQSRRDDLEAVCFILVYFLVGSLPWQGLPTRDPHLKTIRIGEKKMNTSSEELCAGLPPELLQYCNYCRGLRFTDTPDYAHLRELFATLARRQCGVASNPTPDADGVWWESVVAVTGAKPSPYDWMFDWFLKREAELAEWRKRQHARCPGGTPPSGPVMRRRDHSPAAGENGAHVLFCAAPQD</sequence>
<protein>
    <recommendedName>
        <fullName evidence="1">non-specific serine/threonine protein kinase</fullName>
        <ecNumber evidence="1">2.7.11.1</ecNumber>
    </recommendedName>
</protein>
<feature type="binding site" evidence="4">
    <location>
        <position position="61"/>
    </location>
    <ligand>
        <name>ATP</name>
        <dbReference type="ChEBI" id="CHEBI:30616"/>
    </ligand>
</feature>
<evidence type="ECO:0000256" key="6">
    <source>
        <dbReference type="SAM" id="MobiDB-lite"/>
    </source>
</evidence>
<gene>
    <name evidence="8" type="ORF">Tco025E_02420</name>
</gene>
<dbReference type="InterPro" id="IPR050235">
    <property type="entry name" value="CK1_Ser-Thr_kinase"/>
</dbReference>
<dbReference type="OrthoDB" id="5800476at2759"/>
<name>A0A3S5IU87_9TRYP</name>
<dbReference type="InterPro" id="IPR000719">
    <property type="entry name" value="Prot_kinase_dom"/>
</dbReference>
<dbReference type="PROSITE" id="PS00108">
    <property type="entry name" value="PROTEIN_KINASE_ST"/>
    <property type="match status" value="1"/>
</dbReference>
<dbReference type="InterPro" id="IPR008271">
    <property type="entry name" value="Ser/Thr_kinase_AS"/>
</dbReference>
<keyword evidence="8" id="KW-0418">Kinase</keyword>
<dbReference type="SUPFAM" id="SSF56112">
    <property type="entry name" value="Protein kinase-like (PK-like)"/>
    <property type="match status" value="1"/>
</dbReference>
<dbReference type="Pfam" id="PF00069">
    <property type="entry name" value="Pkinase"/>
    <property type="match status" value="1"/>
</dbReference>
<dbReference type="Proteomes" id="UP000284403">
    <property type="component" value="Unassembled WGS sequence"/>
</dbReference>
<keyword evidence="9" id="KW-1185">Reference proteome</keyword>
<keyword evidence="5" id="KW-0723">Serine/threonine-protein kinase</keyword>
<accession>A0A3S5IU87</accession>
<comment type="similarity">
    <text evidence="5">Belongs to the protein kinase superfamily.</text>
</comment>
<dbReference type="EC" id="2.7.11.1" evidence="1"/>
<evidence type="ECO:0000256" key="3">
    <source>
        <dbReference type="ARBA" id="ARBA00022840"/>
    </source>
</evidence>
<keyword evidence="3 4" id="KW-0067">ATP-binding</keyword>
<dbReference type="Gene3D" id="1.10.510.10">
    <property type="entry name" value="Transferase(Phosphotransferase) domain 1"/>
    <property type="match status" value="1"/>
</dbReference>
<evidence type="ECO:0000259" key="7">
    <source>
        <dbReference type="PROSITE" id="PS50011"/>
    </source>
</evidence>
<reference evidence="8 9" key="1">
    <citation type="journal article" date="2018" name="BMC Genomics">
        <title>Genomic comparison of Trypanosoma conorhini and Trypanosoma rangeli to Trypanosoma cruzi strains of high and low virulence.</title>
        <authorList>
            <person name="Bradwell K.R."/>
            <person name="Koparde V.N."/>
            <person name="Matveyev A.V."/>
            <person name="Serrano M.G."/>
            <person name="Alves J.M."/>
            <person name="Parikh H."/>
            <person name="Huang B."/>
            <person name="Lee V."/>
            <person name="Espinosa-Alvarez O."/>
            <person name="Ortiz P.A."/>
            <person name="Costa-Martins A.G."/>
            <person name="Teixeira M.M."/>
            <person name="Buck G.A."/>
        </authorList>
    </citation>
    <scope>NUCLEOTIDE SEQUENCE [LARGE SCALE GENOMIC DNA]</scope>
    <source>
        <strain evidence="8 9">025E</strain>
    </source>
</reference>
<dbReference type="SMART" id="SM00220">
    <property type="entry name" value="S_TKc"/>
    <property type="match status" value="1"/>
</dbReference>
<dbReference type="FunFam" id="1.10.510.10:FF:001244">
    <property type="entry name" value="Putative casein kinase I"/>
    <property type="match status" value="1"/>
</dbReference>
<proteinExistence type="inferred from homology"/>
<dbReference type="PANTHER" id="PTHR11909">
    <property type="entry name" value="CASEIN KINASE-RELATED"/>
    <property type="match status" value="1"/>
</dbReference>
<feature type="region of interest" description="Disordered" evidence="6">
    <location>
        <begin position="358"/>
        <end position="387"/>
    </location>
</feature>
<evidence type="ECO:0000313" key="9">
    <source>
        <dbReference type="Proteomes" id="UP000284403"/>
    </source>
</evidence>
<evidence type="ECO:0000256" key="2">
    <source>
        <dbReference type="ARBA" id="ARBA00022741"/>
    </source>
</evidence>
<dbReference type="GO" id="GO:0004674">
    <property type="term" value="F:protein serine/threonine kinase activity"/>
    <property type="evidence" value="ECO:0007669"/>
    <property type="project" value="UniProtKB-KW"/>
</dbReference>
<evidence type="ECO:0000256" key="5">
    <source>
        <dbReference type="RuleBase" id="RU000304"/>
    </source>
</evidence>
<dbReference type="GO" id="GO:0005524">
    <property type="term" value="F:ATP binding"/>
    <property type="evidence" value="ECO:0007669"/>
    <property type="project" value="UniProtKB-UniRule"/>
</dbReference>
<dbReference type="PROSITE" id="PS50011">
    <property type="entry name" value="PROTEIN_KINASE_DOM"/>
    <property type="match status" value="1"/>
</dbReference>
<evidence type="ECO:0000313" key="8">
    <source>
        <dbReference type="EMBL" id="RNF24905.1"/>
    </source>
</evidence>
<feature type="domain" description="Protein kinase" evidence="7">
    <location>
        <begin position="32"/>
        <end position="303"/>
    </location>
</feature>
<keyword evidence="8" id="KW-0808">Transferase</keyword>
<dbReference type="AlphaFoldDB" id="A0A3S5IU87"/>
<comment type="caution">
    <text evidence="8">The sequence shown here is derived from an EMBL/GenBank/DDBJ whole genome shotgun (WGS) entry which is preliminary data.</text>
</comment>
<evidence type="ECO:0000256" key="4">
    <source>
        <dbReference type="PROSITE-ProRule" id="PRU10141"/>
    </source>
</evidence>
<dbReference type="EMBL" id="MKKU01000093">
    <property type="protein sequence ID" value="RNF24905.1"/>
    <property type="molecule type" value="Genomic_DNA"/>
</dbReference>